<evidence type="ECO:0000256" key="1">
    <source>
        <dbReference type="ARBA" id="ARBA00000500"/>
    </source>
</evidence>
<keyword evidence="4 5" id="KW-0378">Hydrolase</keyword>
<dbReference type="Proteomes" id="UP001174909">
    <property type="component" value="Unassembled WGS sequence"/>
</dbReference>
<dbReference type="EC" id="3.1.3.12" evidence="5"/>
<comment type="function">
    <text evidence="5">Removes the phosphate from trehalose 6-phosphate to produce free trehalose.</text>
</comment>
<name>A0AA35U062_GEOBA</name>
<dbReference type="NCBIfam" id="TIGR01484">
    <property type="entry name" value="HAD-SF-IIB"/>
    <property type="match status" value="1"/>
</dbReference>
<evidence type="ECO:0000313" key="6">
    <source>
        <dbReference type="EMBL" id="CAI8057077.1"/>
    </source>
</evidence>
<dbReference type="GO" id="GO:0005992">
    <property type="term" value="P:trehalose biosynthetic process"/>
    <property type="evidence" value="ECO:0007669"/>
    <property type="project" value="InterPro"/>
</dbReference>
<dbReference type="GO" id="GO:0004805">
    <property type="term" value="F:trehalose-phosphatase activity"/>
    <property type="evidence" value="ECO:0007669"/>
    <property type="project" value="UniProtKB-EC"/>
</dbReference>
<organism evidence="6 7">
    <name type="scientific">Geodia barretti</name>
    <name type="common">Barrett's horny sponge</name>
    <dbReference type="NCBI Taxonomy" id="519541"/>
    <lineage>
        <taxon>Eukaryota</taxon>
        <taxon>Metazoa</taxon>
        <taxon>Porifera</taxon>
        <taxon>Demospongiae</taxon>
        <taxon>Heteroscleromorpha</taxon>
        <taxon>Tetractinellida</taxon>
        <taxon>Astrophorina</taxon>
        <taxon>Geodiidae</taxon>
        <taxon>Geodia</taxon>
    </lineage>
</organism>
<dbReference type="InterPro" id="IPR023214">
    <property type="entry name" value="HAD_sf"/>
</dbReference>
<reference evidence="6" key="1">
    <citation type="submission" date="2023-03" db="EMBL/GenBank/DDBJ databases">
        <authorList>
            <person name="Steffen K."/>
            <person name="Cardenas P."/>
        </authorList>
    </citation>
    <scope>NUCLEOTIDE SEQUENCE</scope>
</reference>
<dbReference type="SUPFAM" id="SSF56784">
    <property type="entry name" value="HAD-like"/>
    <property type="match status" value="1"/>
</dbReference>
<proteinExistence type="inferred from homology"/>
<dbReference type="NCBIfam" id="TIGR00685">
    <property type="entry name" value="T6PP"/>
    <property type="match status" value="1"/>
</dbReference>
<dbReference type="PANTHER" id="PTHR43768">
    <property type="entry name" value="TREHALOSE 6-PHOSPHATE PHOSPHATASE"/>
    <property type="match status" value="1"/>
</dbReference>
<dbReference type="Gene3D" id="3.40.50.1000">
    <property type="entry name" value="HAD superfamily/HAD-like"/>
    <property type="match status" value="1"/>
</dbReference>
<protein>
    <recommendedName>
        <fullName evidence="5">Trehalose 6-phosphate phosphatase</fullName>
        <ecNumber evidence="5">3.1.3.12</ecNumber>
    </recommendedName>
</protein>
<accession>A0AA35U062</accession>
<comment type="pathway">
    <text evidence="2 5">Glycan biosynthesis; trehalose biosynthesis.</text>
</comment>
<evidence type="ECO:0000256" key="4">
    <source>
        <dbReference type="ARBA" id="ARBA00022801"/>
    </source>
</evidence>
<comment type="catalytic activity">
    <reaction evidence="1 5">
        <text>alpha,alpha-trehalose 6-phosphate + H2O = alpha,alpha-trehalose + phosphate</text>
        <dbReference type="Rhea" id="RHEA:23420"/>
        <dbReference type="ChEBI" id="CHEBI:15377"/>
        <dbReference type="ChEBI" id="CHEBI:16551"/>
        <dbReference type="ChEBI" id="CHEBI:43474"/>
        <dbReference type="ChEBI" id="CHEBI:58429"/>
        <dbReference type="EC" id="3.1.3.12"/>
    </reaction>
</comment>
<gene>
    <name evidence="6" type="ORF">GBAR_LOCUS31088</name>
</gene>
<evidence type="ECO:0000256" key="3">
    <source>
        <dbReference type="ARBA" id="ARBA00008770"/>
    </source>
</evidence>
<evidence type="ECO:0000313" key="7">
    <source>
        <dbReference type="Proteomes" id="UP001174909"/>
    </source>
</evidence>
<comment type="caution">
    <text evidence="6">The sequence shown here is derived from an EMBL/GenBank/DDBJ whole genome shotgun (WGS) entry which is preliminary data.</text>
</comment>
<dbReference type="AlphaFoldDB" id="A0AA35U062"/>
<dbReference type="InterPro" id="IPR003337">
    <property type="entry name" value="Trehalose_PPase"/>
</dbReference>
<dbReference type="InterPro" id="IPR036412">
    <property type="entry name" value="HAD-like_sf"/>
</dbReference>
<dbReference type="InterPro" id="IPR044651">
    <property type="entry name" value="OTSB-like"/>
</dbReference>
<comment type="similarity">
    <text evidence="3 5">Belongs to the trehalose phosphatase family.</text>
</comment>
<evidence type="ECO:0000256" key="2">
    <source>
        <dbReference type="ARBA" id="ARBA00005199"/>
    </source>
</evidence>
<comment type="cofactor">
    <cofactor evidence="5">
        <name>a divalent metal cation</name>
        <dbReference type="ChEBI" id="CHEBI:60240"/>
    </cofactor>
</comment>
<dbReference type="PANTHER" id="PTHR43768:SF3">
    <property type="entry name" value="TREHALOSE 6-PHOSPHATE PHOSPHATASE"/>
    <property type="match status" value="1"/>
</dbReference>
<sequence>MTPTLESWTSVRHRLSEQNKILLALDFDGTLSEITERPEDAVLREGNAPLLEALGRKPNIIIGILSGRALNDVSGRVGVPGLIYGGNHGLEIRGPGLDYLHPAAAAAIPAISDAAERLVADLADIPGALVESKVLTLTAHYRLTPPQYHDSIAMIFLDTVGPLLATGACRVTAAKMAMELRPAVDWHKGYALEMIRFQLASDAFPVYFGDDETDEDAYDAAQSVGGIGIYVGPPSTETRAICRLDSPAAVSAALADLLALT</sequence>
<dbReference type="Pfam" id="PF02358">
    <property type="entry name" value="Trehalose_PPase"/>
    <property type="match status" value="1"/>
</dbReference>
<dbReference type="EMBL" id="CASHTH010004421">
    <property type="protein sequence ID" value="CAI8057077.1"/>
    <property type="molecule type" value="Genomic_DNA"/>
</dbReference>
<dbReference type="Gene3D" id="3.30.70.1020">
    <property type="entry name" value="Trehalose-6-phosphate phosphatase related protein, domain 2"/>
    <property type="match status" value="1"/>
</dbReference>
<evidence type="ECO:0000256" key="5">
    <source>
        <dbReference type="RuleBase" id="RU361117"/>
    </source>
</evidence>
<dbReference type="InterPro" id="IPR006379">
    <property type="entry name" value="HAD-SF_hydro_IIB"/>
</dbReference>
<keyword evidence="7" id="KW-1185">Reference proteome</keyword>